<keyword evidence="1" id="KW-0472">Membrane</keyword>
<keyword evidence="1" id="KW-0812">Transmembrane</keyword>
<dbReference type="Proteomes" id="UP000466586">
    <property type="component" value="Unassembled WGS sequence"/>
</dbReference>
<feature type="transmembrane region" description="Helical" evidence="1">
    <location>
        <begin position="43"/>
        <end position="64"/>
    </location>
</feature>
<dbReference type="EMBL" id="WVHT01000001">
    <property type="protein sequence ID" value="MXV49524.1"/>
    <property type="molecule type" value="Genomic_DNA"/>
</dbReference>
<reference evidence="2 3" key="1">
    <citation type="submission" date="2019-11" db="EMBL/GenBank/DDBJ databases">
        <title>Pedobacter sp. HMF7647 Genome sequencing and assembly.</title>
        <authorList>
            <person name="Kang H."/>
            <person name="Kim H."/>
            <person name="Joh K."/>
        </authorList>
    </citation>
    <scope>NUCLEOTIDE SEQUENCE [LARGE SCALE GENOMIC DNA]</scope>
    <source>
        <strain evidence="2 3">HMF7647</strain>
    </source>
</reference>
<keyword evidence="1" id="KW-1133">Transmembrane helix</keyword>
<name>A0A7K1Y4M8_9SPHI</name>
<feature type="transmembrane region" description="Helical" evidence="1">
    <location>
        <begin position="76"/>
        <end position="97"/>
    </location>
</feature>
<evidence type="ECO:0008006" key="4">
    <source>
        <dbReference type="Google" id="ProtNLM"/>
    </source>
</evidence>
<feature type="transmembrane region" description="Helical" evidence="1">
    <location>
        <begin position="161"/>
        <end position="179"/>
    </location>
</feature>
<comment type="caution">
    <text evidence="2">The sequence shown here is derived from an EMBL/GenBank/DDBJ whole genome shotgun (WGS) entry which is preliminary data.</text>
</comment>
<proteinExistence type="predicted"/>
<evidence type="ECO:0000313" key="3">
    <source>
        <dbReference type="Proteomes" id="UP000466586"/>
    </source>
</evidence>
<accession>A0A7K1Y4M8</accession>
<feature type="transmembrane region" description="Helical" evidence="1">
    <location>
        <begin position="12"/>
        <end position="31"/>
    </location>
</feature>
<gene>
    <name evidence="2" type="ORF">GS399_00955</name>
</gene>
<sequence length="226" mass="24727">MKNTAVNLSTGISGIVMYLLVLLEIPFYFFYTPAADGTTPVNIVLIRILIDLFICIGLIGFFSGFRTIVACAKPEVEWIAALMSALGMAFSIVALVADSIQVGSVWAAGTKTINPTWVGAGAEGALLIYGPINRLLNSLILFAGSTLVLKSRLFPKWTAGFGYFSCLYNLLFIPTMFYMTTPLDFYSTNGWNIPIAASFFFLWIFIISIYLLRNKPASQQSPSPAV</sequence>
<keyword evidence="3" id="KW-1185">Reference proteome</keyword>
<evidence type="ECO:0000256" key="1">
    <source>
        <dbReference type="SAM" id="Phobius"/>
    </source>
</evidence>
<dbReference type="AlphaFoldDB" id="A0A7K1Y4M8"/>
<organism evidence="2 3">
    <name type="scientific">Hufsiella arboris</name>
    <dbReference type="NCBI Taxonomy" id="2695275"/>
    <lineage>
        <taxon>Bacteria</taxon>
        <taxon>Pseudomonadati</taxon>
        <taxon>Bacteroidota</taxon>
        <taxon>Sphingobacteriia</taxon>
        <taxon>Sphingobacteriales</taxon>
        <taxon>Sphingobacteriaceae</taxon>
        <taxon>Hufsiella</taxon>
    </lineage>
</organism>
<feature type="transmembrane region" description="Helical" evidence="1">
    <location>
        <begin position="191"/>
        <end position="212"/>
    </location>
</feature>
<protein>
    <recommendedName>
        <fullName evidence="4">DUF4386 family protein</fullName>
    </recommendedName>
</protein>
<dbReference type="RefSeq" id="WP_160842634.1">
    <property type="nucleotide sequence ID" value="NZ_WVHT01000001.1"/>
</dbReference>
<feature type="transmembrane region" description="Helical" evidence="1">
    <location>
        <begin position="126"/>
        <end position="149"/>
    </location>
</feature>
<evidence type="ECO:0000313" key="2">
    <source>
        <dbReference type="EMBL" id="MXV49524.1"/>
    </source>
</evidence>